<organism evidence="1 2">
    <name type="scientific">Domibacillus enclensis</name>
    <dbReference type="NCBI Taxonomy" id="1017273"/>
    <lineage>
        <taxon>Bacteria</taxon>
        <taxon>Bacillati</taxon>
        <taxon>Bacillota</taxon>
        <taxon>Bacilli</taxon>
        <taxon>Bacillales</taxon>
        <taxon>Bacillaceae</taxon>
        <taxon>Domibacillus</taxon>
    </lineage>
</organism>
<dbReference type="InterPro" id="IPR019635">
    <property type="entry name" value="DUF2500"/>
</dbReference>
<evidence type="ECO:0000313" key="2">
    <source>
        <dbReference type="Proteomes" id="UP000215545"/>
    </source>
</evidence>
<comment type="caution">
    <text evidence="1">The sequence shown here is derived from an EMBL/GenBank/DDBJ whole genome shotgun (WGS) entry which is preliminary data.</text>
</comment>
<protein>
    <recommendedName>
        <fullName evidence="3">DUF2500 domain-containing protein</fullName>
    </recommendedName>
</protein>
<evidence type="ECO:0000313" key="1">
    <source>
        <dbReference type="EMBL" id="OXS79100.1"/>
    </source>
</evidence>
<keyword evidence="2" id="KW-1185">Reference proteome</keyword>
<dbReference type="Proteomes" id="UP000215545">
    <property type="component" value="Unassembled WGS sequence"/>
</dbReference>
<dbReference type="Pfam" id="PF10694">
    <property type="entry name" value="DUF2500"/>
    <property type="match status" value="1"/>
</dbReference>
<dbReference type="EMBL" id="MWSK01000002">
    <property type="protein sequence ID" value="OXS79100.1"/>
    <property type="molecule type" value="Genomic_DNA"/>
</dbReference>
<reference evidence="2" key="1">
    <citation type="submission" date="2017-03" db="EMBL/GenBank/DDBJ databases">
        <title>Bacillus sp. V-88(T) DSM27956, whole genome shotgun sequencing project.</title>
        <authorList>
            <person name="Dastager S.G."/>
            <person name="Neurgaonkar P.S."/>
            <person name="Dharne M.S."/>
        </authorList>
    </citation>
    <scope>NUCLEOTIDE SEQUENCE [LARGE SCALE GENOMIC DNA]</scope>
    <source>
        <strain evidence="2">DSM 25145</strain>
    </source>
</reference>
<proteinExistence type="predicted"/>
<accession>A0ABX4EAR7</accession>
<gene>
    <name evidence="1" type="ORF">B1B05_04795</name>
</gene>
<dbReference type="Gene3D" id="2.40.50.660">
    <property type="match status" value="1"/>
</dbReference>
<name>A0ABX4EAR7_9BACI</name>
<sequence>MRKMDAFEIIPLIVGAGFCIVAGLILFSAAKGGATWVNNNNSEVVSTPSRVVAKRTHVYSGGDSPSRTNYFITFEKEETGERMELKVPARTYGLIAERDEGVLTYQGTRYKDFERGTE</sequence>
<evidence type="ECO:0008006" key="3">
    <source>
        <dbReference type="Google" id="ProtNLM"/>
    </source>
</evidence>